<keyword evidence="1" id="KW-0472">Membrane</keyword>
<sequence length="212" mass="22404">MAATTPIPAAVRALVFLFWTLVMSFVCFNRSIFVWSIWALRARSAASGSARVGGSAGGGASVPEDADHFCACGDAGGEVCVPEGVEPPPFPARRFMCSGTGAANDVAEAAMSAMAIVAVIVVLVGRGMDDSTSECTVKRSTPVHVALGNWPAKVCKRAPLDRPPAFMARMKWAEHVIGTHGSRLRVYIGLGPTWWPGTPRAKRDPVQLQGPK</sequence>
<dbReference type="InParanoid" id="A0A066VNM1"/>
<evidence type="ECO:0000256" key="1">
    <source>
        <dbReference type="SAM" id="Phobius"/>
    </source>
</evidence>
<reference evidence="2 3" key="1">
    <citation type="submission" date="2014-05" db="EMBL/GenBank/DDBJ databases">
        <title>Draft genome sequence of a rare smut relative, Tilletiaria anomala UBC 951.</title>
        <authorList>
            <consortium name="DOE Joint Genome Institute"/>
            <person name="Toome M."/>
            <person name="Kuo A."/>
            <person name="Henrissat B."/>
            <person name="Lipzen A."/>
            <person name="Tritt A."/>
            <person name="Yoshinaga Y."/>
            <person name="Zane M."/>
            <person name="Barry K."/>
            <person name="Grigoriev I.V."/>
            <person name="Spatafora J.W."/>
            <person name="Aimea M.C."/>
        </authorList>
    </citation>
    <scope>NUCLEOTIDE SEQUENCE [LARGE SCALE GENOMIC DNA]</scope>
    <source>
        <strain evidence="2 3">UBC 951</strain>
    </source>
</reference>
<dbReference type="HOGENOM" id="CLU_1300453_0_0_1"/>
<name>A0A066VNM1_TILAU</name>
<dbReference type="RefSeq" id="XP_013241874.1">
    <property type="nucleotide sequence ID" value="XM_013386420.1"/>
</dbReference>
<keyword evidence="1" id="KW-0812">Transmembrane</keyword>
<evidence type="ECO:0000313" key="3">
    <source>
        <dbReference type="Proteomes" id="UP000027361"/>
    </source>
</evidence>
<comment type="caution">
    <text evidence="2">The sequence shown here is derived from an EMBL/GenBank/DDBJ whole genome shotgun (WGS) entry which is preliminary data.</text>
</comment>
<keyword evidence="1" id="KW-1133">Transmembrane helix</keyword>
<dbReference type="Proteomes" id="UP000027361">
    <property type="component" value="Unassembled WGS sequence"/>
</dbReference>
<accession>A0A066VNM1</accession>
<protein>
    <submittedName>
        <fullName evidence="2">Uncharacterized protein</fullName>
    </submittedName>
</protein>
<keyword evidence="3" id="KW-1185">Reference proteome</keyword>
<proteinExistence type="predicted"/>
<dbReference type="AlphaFoldDB" id="A0A066VNM1"/>
<dbReference type="EMBL" id="JMSN01000075">
    <property type="protein sequence ID" value="KDN41873.1"/>
    <property type="molecule type" value="Genomic_DNA"/>
</dbReference>
<organism evidence="2 3">
    <name type="scientific">Tilletiaria anomala (strain ATCC 24038 / CBS 436.72 / UBC 951)</name>
    <dbReference type="NCBI Taxonomy" id="1037660"/>
    <lineage>
        <taxon>Eukaryota</taxon>
        <taxon>Fungi</taxon>
        <taxon>Dikarya</taxon>
        <taxon>Basidiomycota</taxon>
        <taxon>Ustilaginomycotina</taxon>
        <taxon>Exobasidiomycetes</taxon>
        <taxon>Georgefischeriales</taxon>
        <taxon>Tilletiariaceae</taxon>
        <taxon>Tilletiaria</taxon>
    </lineage>
</organism>
<gene>
    <name evidence="2" type="ORF">K437DRAFT_263910</name>
</gene>
<feature type="transmembrane region" description="Helical" evidence="1">
    <location>
        <begin position="16"/>
        <end position="40"/>
    </location>
</feature>
<evidence type="ECO:0000313" key="2">
    <source>
        <dbReference type="EMBL" id="KDN41873.1"/>
    </source>
</evidence>
<dbReference type="GeneID" id="25265694"/>